<sequence>MNTLWRRSTASLFLYRNLKPVFFKTPRLHHILCENFDLTSKHNLPSSSSFIFSRLKSKKQIDSDDEDNFNDDTSLSKDSKVVKFNTTSMRTDVILKSALGVARNKIEQVFYESKIRLNGKKILKKSASTKVGDEIDVIKAVSPKNTDHLIVSRVEILNITANEDAITVTARRFKSLLIENYEKDAYKSSVDSEADK</sequence>
<proteinExistence type="predicted"/>
<gene>
    <name evidence="3" type="ORF">CHILSU_LOCUS2336</name>
</gene>
<dbReference type="PROSITE" id="PS50889">
    <property type="entry name" value="S4"/>
    <property type="match status" value="1"/>
</dbReference>
<dbReference type="SUPFAM" id="SSF55174">
    <property type="entry name" value="Alpha-L RNA-binding motif"/>
    <property type="match status" value="1"/>
</dbReference>
<dbReference type="PANTHER" id="PTHR13633">
    <property type="entry name" value="MITOCHONDRIAL TRANSCRIPTION RESCUE FACTOR 1"/>
    <property type="match status" value="1"/>
</dbReference>
<dbReference type="InterPro" id="IPR057896">
    <property type="entry name" value="MTRES1_C"/>
</dbReference>
<protein>
    <recommendedName>
        <fullName evidence="2">Mitochondrial transcription rescue factor 1 C-terminal domain-containing protein</fullName>
    </recommendedName>
</protein>
<accession>A0ABN8B1G8</accession>
<organism evidence="3 4">
    <name type="scientific">Chilo suppressalis</name>
    <name type="common">Asiatic rice borer moth</name>
    <dbReference type="NCBI Taxonomy" id="168631"/>
    <lineage>
        <taxon>Eukaryota</taxon>
        <taxon>Metazoa</taxon>
        <taxon>Ecdysozoa</taxon>
        <taxon>Arthropoda</taxon>
        <taxon>Hexapoda</taxon>
        <taxon>Insecta</taxon>
        <taxon>Pterygota</taxon>
        <taxon>Neoptera</taxon>
        <taxon>Endopterygota</taxon>
        <taxon>Lepidoptera</taxon>
        <taxon>Glossata</taxon>
        <taxon>Ditrysia</taxon>
        <taxon>Pyraloidea</taxon>
        <taxon>Crambidae</taxon>
        <taxon>Crambinae</taxon>
        <taxon>Chilo</taxon>
    </lineage>
</organism>
<keyword evidence="4" id="KW-1185">Reference proteome</keyword>
<reference evidence="3" key="1">
    <citation type="submission" date="2021-12" db="EMBL/GenBank/DDBJ databases">
        <authorList>
            <person name="King R."/>
        </authorList>
    </citation>
    <scope>NUCLEOTIDE SEQUENCE</scope>
</reference>
<feature type="domain" description="Mitochondrial transcription rescue factor 1 C-terminal" evidence="2">
    <location>
        <begin position="86"/>
        <end position="177"/>
    </location>
</feature>
<keyword evidence="1" id="KW-0694">RNA-binding</keyword>
<evidence type="ECO:0000313" key="4">
    <source>
        <dbReference type="Proteomes" id="UP001153292"/>
    </source>
</evidence>
<dbReference type="EMBL" id="OU963906">
    <property type="protein sequence ID" value="CAH0399203.1"/>
    <property type="molecule type" value="Genomic_DNA"/>
</dbReference>
<evidence type="ECO:0000256" key="1">
    <source>
        <dbReference type="PROSITE-ProRule" id="PRU00182"/>
    </source>
</evidence>
<evidence type="ECO:0000259" key="2">
    <source>
        <dbReference type="Pfam" id="PF25818"/>
    </source>
</evidence>
<dbReference type="PANTHER" id="PTHR13633:SF3">
    <property type="entry name" value="MITOCHONDRIAL TRANSCRIPTION RESCUE FACTOR 1"/>
    <property type="match status" value="1"/>
</dbReference>
<dbReference type="Proteomes" id="UP001153292">
    <property type="component" value="Chromosome 13"/>
</dbReference>
<name>A0ABN8B1G8_CHISP</name>
<dbReference type="Pfam" id="PF25818">
    <property type="entry name" value="MTRES1_C"/>
    <property type="match status" value="1"/>
</dbReference>
<evidence type="ECO:0000313" key="3">
    <source>
        <dbReference type="EMBL" id="CAH0399203.1"/>
    </source>
</evidence>